<dbReference type="RefSeq" id="WP_087656639.1">
    <property type="nucleotide sequence ID" value="NZ_FCOL02000012.1"/>
</dbReference>
<keyword evidence="6 10" id="KW-0812">Transmembrane</keyword>
<feature type="transmembrane region" description="Helical" evidence="10">
    <location>
        <begin position="50"/>
        <end position="69"/>
    </location>
</feature>
<reference evidence="12" key="1">
    <citation type="submission" date="2016-01" db="EMBL/GenBank/DDBJ databases">
        <authorList>
            <person name="Peeters C."/>
        </authorList>
    </citation>
    <scope>NUCLEOTIDE SEQUENCE [LARGE SCALE GENOMIC DNA]</scope>
    <source>
        <strain evidence="12">LMG 22937</strain>
    </source>
</reference>
<evidence type="ECO:0000256" key="1">
    <source>
        <dbReference type="ARBA" id="ARBA00004429"/>
    </source>
</evidence>
<keyword evidence="8 10" id="KW-1133">Transmembrane helix</keyword>
<gene>
    <name evidence="12" type="ORF">AWB67_02615</name>
</gene>
<dbReference type="Proteomes" id="UP000054925">
    <property type="component" value="Unassembled WGS sequence"/>
</dbReference>
<dbReference type="EMBL" id="FCOL02000012">
    <property type="protein sequence ID" value="SAL57173.1"/>
    <property type="molecule type" value="Genomic_DNA"/>
</dbReference>
<evidence type="ECO:0000259" key="11">
    <source>
        <dbReference type="Pfam" id="PF00324"/>
    </source>
</evidence>
<feature type="domain" description="Amino acid permease/ SLC12A" evidence="11">
    <location>
        <begin position="25"/>
        <end position="455"/>
    </location>
</feature>
<keyword evidence="7" id="KW-0029">Amino-acid transport</keyword>
<dbReference type="PANTHER" id="PTHR43495:SF4">
    <property type="entry name" value="AROMATIC AMINO ACID TRANSPORT PROTEIN AROP"/>
    <property type="match status" value="1"/>
</dbReference>
<comment type="caution">
    <text evidence="12">The sequence shown here is derived from an EMBL/GenBank/DDBJ whole genome shotgun (WGS) entry which is preliminary data.</text>
</comment>
<evidence type="ECO:0000256" key="2">
    <source>
        <dbReference type="ARBA" id="ARBA00008583"/>
    </source>
</evidence>
<evidence type="ECO:0000256" key="4">
    <source>
        <dbReference type="ARBA" id="ARBA00022475"/>
    </source>
</evidence>
<evidence type="ECO:0000256" key="9">
    <source>
        <dbReference type="ARBA" id="ARBA00023136"/>
    </source>
</evidence>
<dbReference type="FunFam" id="1.20.1740.10:FF:000001">
    <property type="entry name" value="Amino acid permease"/>
    <property type="match status" value="1"/>
</dbReference>
<keyword evidence="4" id="KW-1003">Cell membrane</keyword>
<protein>
    <submittedName>
        <fullName evidence="12">Aromatic amino acid transport protein</fullName>
    </submittedName>
</protein>
<dbReference type="AlphaFoldDB" id="A0A158ILC6"/>
<evidence type="ECO:0000256" key="8">
    <source>
        <dbReference type="ARBA" id="ARBA00022989"/>
    </source>
</evidence>
<dbReference type="GO" id="GO:0006865">
    <property type="term" value="P:amino acid transport"/>
    <property type="evidence" value="ECO:0007669"/>
    <property type="project" value="UniProtKB-KW"/>
</dbReference>
<organism evidence="12 13">
    <name type="scientific">Caballeronia terrestris</name>
    <dbReference type="NCBI Taxonomy" id="1226301"/>
    <lineage>
        <taxon>Bacteria</taxon>
        <taxon>Pseudomonadati</taxon>
        <taxon>Pseudomonadota</taxon>
        <taxon>Betaproteobacteria</taxon>
        <taxon>Burkholderiales</taxon>
        <taxon>Burkholderiaceae</taxon>
        <taxon>Caballeronia</taxon>
    </lineage>
</organism>
<evidence type="ECO:0000256" key="10">
    <source>
        <dbReference type="SAM" id="Phobius"/>
    </source>
</evidence>
<keyword evidence="9 10" id="KW-0472">Membrane</keyword>
<feature type="transmembrane region" description="Helical" evidence="10">
    <location>
        <begin position="280"/>
        <end position="306"/>
    </location>
</feature>
<feature type="transmembrane region" description="Helical" evidence="10">
    <location>
        <begin position="434"/>
        <end position="452"/>
    </location>
</feature>
<keyword evidence="13" id="KW-1185">Reference proteome</keyword>
<comment type="subcellular location">
    <subcellularLocation>
        <location evidence="1">Cell inner membrane</location>
        <topology evidence="1">Multi-pass membrane protein</topology>
    </subcellularLocation>
</comment>
<evidence type="ECO:0000313" key="13">
    <source>
        <dbReference type="Proteomes" id="UP000054925"/>
    </source>
</evidence>
<keyword evidence="5" id="KW-0997">Cell inner membrane</keyword>
<dbReference type="PIRSF" id="PIRSF006060">
    <property type="entry name" value="AA_transporter"/>
    <property type="match status" value="1"/>
</dbReference>
<evidence type="ECO:0000256" key="5">
    <source>
        <dbReference type="ARBA" id="ARBA00022519"/>
    </source>
</evidence>
<feature type="transmembrane region" description="Helical" evidence="10">
    <location>
        <begin position="134"/>
        <end position="151"/>
    </location>
</feature>
<dbReference type="OrthoDB" id="5442866at2"/>
<feature type="transmembrane region" description="Helical" evidence="10">
    <location>
        <begin position="410"/>
        <end position="428"/>
    </location>
</feature>
<feature type="transmembrane region" description="Helical" evidence="10">
    <location>
        <begin position="26"/>
        <end position="44"/>
    </location>
</feature>
<feature type="transmembrane region" description="Helical" evidence="10">
    <location>
        <begin position="247"/>
        <end position="268"/>
    </location>
</feature>
<feature type="transmembrane region" description="Helical" evidence="10">
    <location>
        <begin position="367"/>
        <end position="390"/>
    </location>
</feature>
<evidence type="ECO:0000256" key="6">
    <source>
        <dbReference type="ARBA" id="ARBA00022692"/>
    </source>
</evidence>
<dbReference type="Pfam" id="PF00324">
    <property type="entry name" value="AA_permease"/>
    <property type="match status" value="1"/>
</dbReference>
<dbReference type="GO" id="GO:0005886">
    <property type="term" value="C:plasma membrane"/>
    <property type="evidence" value="ECO:0007669"/>
    <property type="project" value="UniProtKB-SubCell"/>
</dbReference>
<feature type="transmembrane region" description="Helical" evidence="10">
    <location>
        <begin position="202"/>
        <end position="226"/>
    </location>
</feature>
<evidence type="ECO:0000313" key="12">
    <source>
        <dbReference type="EMBL" id="SAL57173.1"/>
    </source>
</evidence>
<accession>A0A158ILC6</accession>
<dbReference type="Gene3D" id="1.20.1740.10">
    <property type="entry name" value="Amino acid/polyamine transporter I"/>
    <property type="match status" value="1"/>
</dbReference>
<dbReference type="InterPro" id="IPR004841">
    <property type="entry name" value="AA-permease/SLC12A_dom"/>
</dbReference>
<feature type="transmembrane region" description="Helical" evidence="10">
    <location>
        <begin position="160"/>
        <end position="182"/>
    </location>
</feature>
<comment type="similarity">
    <text evidence="2">Belongs to the amino acid-polyamine-organocation (APC) superfamily. Amino acid transporter (AAT) (TC 2.A.3.1) family.</text>
</comment>
<dbReference type="InterPro" id="IPR004840">
    <property type="entry name" value="Amino_acid_permease_CS"/>
</dbReference>
<dbReference type="PROSITE" id="PS00218">
    <property type="entry name" value="AMINO_ACID_PERMEASE_1"/>
    <property type="match status" value="1"/>
</dbReference>
<evidence type="ECO:0000256" key="7">
    <source>
        <dbReference type="ARBA" id="ARBA00022970"/>
    </source>
</evidence>
<dbReference type="GO" id="GO:0055085">
    <property type="term" value="P:transmembrane transport"/>
    <property type="evidence" value="ECO:0007669"/>
    <property type="project" value="InterPro"/>
</dbReference>
<keyword evidence="3" id="KW-0813">Transport</keyword>
<dbReference type="PANTHER" id="PTHR43495">
    <property type="entry name" value="GABA PERMEASE"/>
    <property type="match status" value="1"/>
</dbReference>
<name>A0A158ILC6_9BURK</name>
<feature type="transmembrane region" description="Helical" evidence="10">
    <location>
        <begin position="338"/>
        <end position="361"/>
    </location>
</feature>
<proteinExistence type="inferred from homology"/>
<evidence type="ECO:0000256" key="3">
    <source>
        <dbReference type="ARBA" id="ARBA00022448"/>
    </source>
</evidence>
<sequence length="477" mass="51299">MVSDKEGYGGNAGGEELKRGLKNRHIQLIALGGAIGTGLFLGIAQTIKMAGPSVLLGYAIAGAIAFLIMRQLGEMVVDEPVAGSFSHFANKYCGHFAGFMSGWNYWVLYILVSMAELSAVGIYVQYWWPGVPTWVSALVFFGLINAINLTSVKSFGEMEFWFAIVKVLAIVGMIGFGGYLLFSGTAGPEASVTNLWQRGGFFPNGMSGLVMAMAVIMFSFGGLELVGITAAEADDPSKSIPRATNQVIYRILIFYVGALGVLLSLYPWEKVATGGSPFVLIFHAMNSNVVAHVLNAVVLTAALSVYNSGVYCNSRMLYGLAKQGNAPRALLKVNRRGIPLAALGVSAFATGACVLINYFMPGKAFELLMGLVVSALIINWAMISIIHLKFRSDKRKAGQTTTFRSLGYPFTNYLCLAFLAGILVIMYITPGLQLSVYLIPVWLLVLAISYRFRSRDGAVSGATAGVTARKPFVADNR</sequence>